<name>C7R1V9_JONDD</name>
<dbReference type="RefSeq" id="WP_015771055.1">
    <property type="nucleotide sequence ID" value="NC_013174.1"/>
</dbReference>
<evidence type="ECO:0000313" key="2">
    <source>
        <dbReference type="Proteomes" id="UP000000628"/>
    </source>
</evidence>
<gene>
    <name evidence="1" type="ordered locus">Jden_0764</name>
</gene>
<protein>
    <submittedName>
        <fullName evidence="1">Uncharacterized protein</fullName>
    </submittedName>
</protein>
<keyword evidence="2" id="KW-1185">Reference proteome</keyword>
<proteinExistence type="predicted"/>
<dbReference type="HOGENOM" id="CLU_2154959_0_0_11"/>
<dbReference type="AlphaFoldDB" id="C7R1V9"/>
<evidence type="ECO:0000313" key="1">
    <source>
        <dbReference type="EMBL" id="ACV08427.1"/>
    </source>
</evidence>
<dbReference type="EMBL" id="CP001706">
    <property type="protein sequence ID" value="ACV08427.1"/>
    <property type="molecule type" value="Genomic_DNA"/>
</dbReference>
<dbReference type="KEGG" id="jde:Jden_0764"/>
<sequence>MWKLVETRIPHTIAEDVAAQAKREDPTDTVWLNINTGSIIVLASDGGWRNPESARYKVLYYAPNATVGFDITNIAAPGLTLELDPTQVGQGCYLKARAAGIEAVEKFIVLK</sequence>
<dbReference type="STRING" id="471856.Jden_0764"/>
<reference evidence="1 2" key="1">
    <citation type="journal article" date="2009" name="Stand. Genomic Sci.">
        <title>Complete genome sequence of Jonesia denitrificans type strain (Prevot 55134).</title>
        <authorList>
            <person name="Pukall R."/>
            <person name="Gehrich-Schroter G."/>
            <person name="Lapidus A."/>
            <person name="Nolan M."/>
            <person name="Glavina Del Rio T."/>
            <person name="Lucas S."/>
            <person name="Chen F."/>
            <person name="Tice H."/>
            <person name="Pitluck S."/>
            <person name="Cheng J.F."/>
            <person name="Copeland A."/>
            <person name="Saunders E."/>
            <person name="Brettin T."/>
            <person name="Detter J.C."/>
            <person name="Bruce D."/>
            <person name="Goodwin L."/>
            <person name="Pati A."/>
            <person name="Ivanova N."/>
            <person name="Mavromatis K."/>
            <person name="Ovchinnikova G."/>
            <person name="Chen A."/>
            <person name="Palaniappan K."/>
            <person name="Land M."/>
            <person name="Hauser L."/>
            <person name="Chang Y.J."/>
            <person name="Jeffries C.D."/>
            <person name="Chain P."/>
            <person name="Goker M."/>
            <person name="Bristow J."/>
            <person name="Eisen J.A."/>
            <person name="Markowitz V."/>
            <person name="Hugenholtz P."/>
            <person name="Kyrpides N.C."/>
            <person name="Klenk H.P."/>
            <person name="Han C."/>
        </authorList>
    </citation>
    <scope>NUCLEOTIDE SEQUENCE [LARGE SCALE GENOMIC DNA]</scope>
    <source>
        <strain evidence="2">ATCC 14870 / DSM 20603 / BCRC 15368 / CIP 55.134 / JCM 11481 / NBRC 15587 / NCTC 10816 / Prevot 55134</strain>
    </source>
</reference>
<organism evidence="1 2">
    <name type="scientific">Jonesia denitrificans (strain ATCC 14870 / DSM 20603 / BCRC 15368 / CIP 55.134 / JCM 11481 / NBRC 15587 / NCTC 10816 / Prevot 55134)</name>
    <name type="common">Listeria denitrificans</name>
    <dbReference type="NCBI Taxonomy" id="471856"/>
    <lineage>
        <taxon>Bacteria</taxon>
        <taxon>Bacillati</taxon>
        <taxon>Actinomycetota</taxon>
        <taxon>Actinomycetes</taxon>
        <taxon>Micrococcales</taxon>
        <taxon>Jonesiaceae</taxon>
        <taxon>Jonesia</taxon>
    </lineage>
</organism>
<accession>C7R1V9</accession>
<dbReference type="Proteomes" id="UP000000628">
    <property type="component" value="Chromosome"/>
</dbReference>